<dbReference type="OrthoDB" id="1657402at2759"/>
<dbReference type="EC" id="3.2.1.23" evidence="4 11"/>
<accession>A0A9Q0QNX0</accession>
<dbReference type="FunFam" id="2.60.120.260:FF:000142">
    <property type="entry name" value="Beta-galactosidase"/>
    <property type="match status" value="1"/>
</dbReference>
<dbReference type="InterPro" id="IPR041392">
    <property type="entry name" value="GHD"/>
</dbReference>
<protein>
    <recommendedName>
        <fullName evidence="4 11">Beta-galactosidase</fullName>
        <ecNumber evidence="4 11">3.2.1.23</ecNumber>
    </recommendedName>
</protein>
<dbReference type="GO" id="GO:0004565">
    <property type="term" value="F:beta-galactosidase activity"/>
    <property type="evidence" value="ECO:0007669"/>
    <property type="project" value="UniProtKB-EC"/>
</dbReference>
<dbReference type="PROSITE" id="PS01182">
    <property type="entry name" value="GLYCOSYL_HYDROL_F35"/>
    <property type="match status" value="1"/>
</dbReference>
<evidence type="ECO:0000256" key="5">
    <source>
        <dbReference type="ARBA" id="ARBA00022523"/>
    </source>
</evidence>
<dbReference type="AlphaFoldDB" id="A0A9Q0QNX0"/>
<evidence type="ECO:0000256" key="11">
    <source>
        <dbReference type="RuleBase" id="RU000675"/>
    </source>
</evidence>
<keyword evidence="8 11" id="KW-0378">Hydrolase</keyword>
<keyword evidence="6" id="KW-0964">Secreted</keyword>
<dbReference type="CDD" id="cd22842">
    <property type="entry name" value="Gal_Rha_Lectin_BGal"/>
    <property type="match status" value="1"/>
</dbReference>
<dbReference type="InterPro" id="IPR008979">
    <property type="entry name" value="Galactose-bd-like_sf"/>
</dbReference>
<evidence type="ECO:0000256" key="10">
    <source>
        <dbReference type="ARBA" id="ARBA00023295"/>
    </source>
</evidence>
<name>A0A9Q0QNX0_9MAGN</name>
<evidence type="ECO:0000256" key="3">
    <source>
        <dbReference type="ARBA" id="ARBA00009809"/>
    </source>
</evidence>
<keyword evidence="5" id="KW-0052">Apoplast</keyword>
<dbReference type="Pfam" id="PF21467">
    <property type="entry name" value="BetaGal_gal-bd"/>
    <property type="match status" value="1"/>
</dbReference>
<sequence>MAWQFCWVVLVVVVAVIGENGRSIRGDVTYDGRSLIIDGERRILFSGSIHYPRSTPEMWPSLIAKAKEGGVDVIQTYVFWNQHEPQPSQYNFEGRLDLVRFIKEIQAQGLYATLRIGPFIEAEWTYGGLPFWLHDVKDIVYRSDNEPFKFYMQNFTTKIVNLMKSENLYASQGGPIILSQIENEYKNVEAAFHEKGPPYVLWAAKMAVGLQTGVPWVMCKQDDAPDPVINSCNGMRCGETFAGPNSRNKPAVWTENWTSFYQVFGGKPYIRSAEDIAFHVALFVAAKKGSYVNYYMYHGGTNFGRTGSAYVTTSYYDQAPLDEYGLIRQPKWGHLKELHAAIKFCSAPLLSGTYTNFSLGESQEAHVFQGKPGECAAFLVNNNSRSATVKFQNQSYELPKLSISILPDCQSEVFNTAKVSSQYNSRSTAPVTRFNSAEQWDTFQDVIPNFEETSTRSDKLLEHMGTTKDKSDYLWYTFSFQYNSSGDNRLYVNSLGHVVHAFVNNLFVGSAHGSHDNGTCTIETSISLNNGMNNVSLLSVMVGLQDSGAYLERRVTGLQKVMIQSKDKTVSQDFTNYSWGYNVGLLGEQLQIYNDEGSNKVQWSDIGNSTQPLPLTWYKTSFDAPSGDDPLVLNLGTMGKGEAWVNGQSIGRYWSSFLIPNGNSSQTLYHVPRSFLKSSGNLLVLLEEFGGDPLQITLETISISRVCGYASESHLPPVTPWVDLMNNKGRHTRQHDRRPRVQLECPPGKVISKIVFASFGNPSGGCESENPILGSCHSSNTRVVVEKACLGKTFCSISLSIGSFDRDPCPGISKAILVVAECISKDLDDPWSNLI</sequence>
<keyword evidence="16" id="KW-1185">Reference proteome</keyword>
<evidence type="ECO:0000256" key="8">
    <source>
        <dbReference type="ARBA" id="ARBA00022801"/>
    </source>
</evidence>
<feature type="chain" id="PRO_5040341822" description="Beta-galactosidase" evidence="13">
    <location>
        <begin position="19"/>
        <end position="835"/>
    </location>
</feature>
<feature type="signal peptide" evidence="13">
    <location>
        <begin position="1"/>
        <end position="18"/>
    </location>
</feature>
<dbReference type="GO" id="GO:0030246">
    <property type="term" value="F:carbohydrate binding"/>
    <property type="evidence" value="ECO:0007669"/>
    <property type="project" value="InterPro"/>
</dbReference>
<dbReference type="Gene3D" id="2.60.120.260">
    <property type="entry name" value="Galactose-binding domain-like"/>
    <property type="match status" value="1"/>
</dbReference>
<proteinExistence type="inferred from homology"/>
<dbReference type="Proteomes" id="UP001141806">
    <property type="component" value="Unassembled WGS sequence"/>
</dbReference>
<evidence type="ECO:0000256" key="1">
    <source>
        <dbReference type="ARBA" id="ARBA00001412"/>
    </source>
</evidence>
<dbReference type="InterPro" id="IPR000922">
    <property type="entry name" value="Lectin_gal-bd_dom"/>
</dbReference>
<organism evidence="15 16">
    <name type="scientific">Protea cynaroides</name>
    <dbReference type="NCBI Taxonomy" id="273540"/>
    <lineage>
        <taxon>Eukaryota</taxon>
        <taxon>Viridiplantae</taxon>
        <taxon>Streptophyta</taxon>
        <taxon>Embryophyta</taxon>
        <taxon>Tracheophyta</taxon>
        <taxon>Spermatophyta</taxon>
        <taxon>Magnoliopsida</taxon>
        <taxon>Proteales</taxon>
        <taxon>Proteaceae</taxon>
        <taxon>Protea</taxon>
    </lineage>
</organism>
<dbReference type="InterPro" id="IPR017853">
    <property type="entry name" value="GH"/>
</dbReference>
<evidence type="ECO:0000313" key="15">
    <source>
        <dbReference type="EMBL" id="KAJ4966478.1"/>
    </source>
</evidence>
<comment type="catalytic activity">
    <reaction evidence="1 11">
        <text>Hydrolysis of terminal non-reducing beta-D-galactose residues in beta-D-galactosides.</text>
        <dbReference type="EC" id="3.2.1.23"/>
    </reaction>
</comment>
<reference evidence="15" key="1">
    <citation type="journal article" date="2023" name="Plant J.">
        <title>The genome of the king protea, Protea cynaroides.</title>
        <authorList>
            <person name="Chang J."/>
            <person name="Duong T.A."/>
            <person name="Schoeman C."/>
            <person name="Ma X."/>
            <person name="Roodt D."/>
            <person name="Barker N."/>
            <person name="Li Z."/>
            <person name="Van de Peer Y."/>
            <person name="Mizrachi E."/>
        </authorList>
    </citation>
    <scope>NUCLEOTIDE SEQUENCE</scope>
    <source>
        <tissue evidence="15">Young leaves</tissue>
    </source>
</reference>
<dbReference type="EMBL" id="JAMYWD010000007">
    <property type="protein sequence ID" value="KAJ4966478.1"/>
    <property type="molecule type" value="Genomic_DNA"/>
</dbReference>
<evidence type="ECO:0000256" key="7">
    <source>
        <dbReference type="ARBA" id="ARBA00022729"/>
    </source>
</evidence>
<dbReference type="GO" id="GO:0048046">
    <property type="term" value="C:apoplast"/>
    <property type="evidence" value="ECO:0007669"/>
    <property type="project" value="UniProtKB-SubCell"/>
</dbReference>
<evidence type="ECO:0000256" key="2">
    <source>
        <dbReference type="ARBA" id="ARBA00004271"/>
    </source>
</evidence>
<dbReference type="PANTHER" id="PTHR23421">
    <property type="entry name" value="BETA-GALACTOSIDASE RELATED"/>
    <property type="match status" value="1"/>
</dbReference>
<dbReference type="Pfam" id="PF02140">
    <property type="entry name" value="SUEL_Lectin"/>
    <property type="match status" value="1"/>
</dbReference>
<comment type="similarity">
    <text evidence="3 12">Belongs to the glycosyl hydrolase 35 family.</text>
</comment>
<dbReference type="Gene3D" id="2.60.120.740">
    <property type="match status" value="1"/>
</dbReference>
<evidence type="ECO:0000313" key="16">
    <source>
        <dbReference type="Proteomes" id="UP001141806"/>
    </source>
</evidence>
<evidence type="ECO:0000256" key="6">
    <source>
        <dbReference type="ARBA" id="ARBA00022525"/>
    </source>
</evidence>
<feature type="domain" description="SUEL-type lectin" evidence="14">
    <location>
        <begin position="735"/>
        <end position="823"/>
    </location>
</feature>
<dbReference type="PROSITE" id="PS50228">
    <property type="entry name" value="SUEL_LECTIN"/>
    <property type="match status" value="1"/>
</dbReference>
<dbReference type="SUPFAM" id="SSF51445">
    <property type="entry name" value="(Trans)glycosidases"/>
    <property type="match status" value="1"/>
</dbReference>
<dbReference type="InterPro" id="IPR048913">
    <property type="entry name" value="BetaGal_gal-bd"/>
</dbReference>
<evidence type="ECO:0000259" key="14">
    <source>
        <dbReference type="PROSITE" id="PS50228"/>
    </source>
</evidence>
<evidence type="ECO:0000256" key="4">
    <source>
        <dbReference type="ARBA" id="ARBA00012756"/>
    </source>
</evidence>
<dbReference type="SUPFAM" id="SSF49785">
    <property type="entry name" value="Galactose-binding domain-like"/>
    <property type="match status" value="2"/>
</dbReference>
<evidence type="ECO:0000256" key="9">
    <source>
        <dbReference type="ARBA" id="ARBA00023180"/>
    </source>
</evidence>
<keyword evidence="9" id="KW-0325">Glycoprotein</keyword>
<evidence type="ECO:0000256" key="12">
    <source>
        <dbReference type="RuleBase" id="RU003679"/>
    </source>
</evidence>
<evidence type="ECO:0000256" key="13">
    <source>
        <dbReference type="SAM" id="SignalP"/>
    </source>
</evidence>
<dbReference type="InterPro" id="IPR019801">
    <property type="entry name" value="Glyco_hydro_35_CS"/>
</dbReference>
<dbReference type="PRINTS" id="PR00742">
    <property type="entry name" value="GLHYDRLASE35"/>
</dbReference>
<comment type="subcellular location">
    <subcellularLocation>
        <location evidence="2">Secreted</location>
        <location evidence="2">Extracellular space</location>
        <location evidence="2">Apoplast</location>
    </subcellularLocation>
</comment>
<dbReference type="Gene3D" id="3.20.20.80">
    <property type="entry name" value="Glycosidases"/>
    <property type="match status" value="1"/>
</dbReference>
<dbReference type="Pfam" id="PF01301">
    <property type="entry name" value="Glyco_hydro_35"/>
    <property type="match status" value="1"/>
</dbReference>
<keyword evidence="7 13" id="KW-0732">Signal</keyword>
<dbReference type="InterPro" id="IPR043159">
    <property type="entry name" value="Lectin_gal-bd_sf"/>
</dbReference>
<dbReference type="InterPro" id="IPR001944">
    <property type="entry name" value="Glycoside_Hdrlase_35"/>
</dbReference>
<dbReference type="GO" id="GO:0005975">
    <property type="term" value="P:carbohydrate metabolic process"/>
    <property type="evidence" value="ECO:0007669"/>
    <property type="project" value="InterPro"/>
</dbReference>
<keyword evidence="10 11" id="KW-0326">Glycosidase</keyword>
<comment type="caution">
    <text evidence="15">The sequence shown here is derived from an EMBL/GenBank/DDBJ whole genome shotgun (WGS) entry which is preliminary data.</text>
</comment>
<gene>
    <name evidence="15" type="ORF">NE237_018327</name>
</gene>
<dbReference type="InterPro" id="IPR031330">
    <property type="entry name" value="Gly_Hdrlase_35_cat"/>
</dbReference>
<dbReference type="Pfam" id="PF17834">
    <property type="entry name" value="GHD"/>
    <property type="match status" value="1"/>
</dbReference>
<dbReference type="FunFam" id="3.20.20.80:FF:000098">
    <property type="entry name" value="Beta-galactosidase"/>
    <property type="match status" value="1"/>
</dbReference>
<dbReference type="FunFam" id="2.60.120.260:FF:000050">
    <property type="entry name" value="Beta-galactosidase"/>
    <property type="match status" value="1"/>
</dbReference>